<feature type="transmembrane region" description="Helical" evidence="1">
    <location>
        <begin position="314"/>
        <end position="335"/>
    </location>
</feature>
<dbReference type="OrthoDB" id="2148359at2"/>
<accession>A0A0F4LP92</accession>
<reference evidence="5 6" key="1">
    <citation type="submission" date="2015-01" db="EMBL/GenBank/DDBJ databases">
        <title>Comparative genomics of the lactic acid bacteria isolated from the honey bee gut.</title>
        <authorList>
            <person name="Ellegaard K.M."/>
            <person name="Tamarit D."/>
            <person name="Javelind E."/>
            <person name="Olofsson T."/>
            <person name="Andersson S.G."/>
            <person name="Vasquez A."/>
        </authorList>
    </citation>
    <scope>NUCLEOTIDE SEQUENCE [LARGE SCALE GENOMIC DNA]</scope>
    <source>
        <strain evidence="5 6">Bin4</strain>
    </source>
</reference>
<dbReference type="STRING" id="1218492.JG30_13170"/>
<dbReference type="PATRIC" id="fig|1218492.5.peg.1368"/>
<feature type="domain" description="WxL Interacting Protein peptidoglycan binding" evidence="3">
    <location>
        <begin position="32"/>
        <end position="149"/>
    </location>
</feature>
<dbReference type="Pfam" id="PF06030">
    <property type="entry name" value="WxLIP_PGBD"/>
    <property type="match status" value="1"/>
</dbReference>
<dbReference type="Proteomes" id="UP000033558">
    <property type="component" value="Unassembled WGS sequence"/>
</dbReference>
<dbReference type="HOGENOM" id="CLU_051987_0_2_9"/>
<sequence length="353" mass="40148">MKKIDYFFGVLFLGFCFFIVSSSSVQAATADFGVKANYNDHQTAENGIIDVYGDAGSSQNISFSILNKDDKRHKYNVYVHTAYTDSNGQLDYSKNIANDPTLNLKINRYVQPQKQTVYVDGGEIKTVSLRLNIPSNNFKGFLMGGIVVKLVKSAKESSSVTSNGTVLRNNYQQGLPIRLRHVKDEKKAPNFRVRYVFAFADKTMKTRGVKANLQNYVKGYNADINVKATVTRRPDDHKFKKIAKQTHISPAPNSNYNYQIDWGKTPLQAGDYHLHMKLTTNDKTRSWIVDKNFSISNEDAAKYNKLSGIKPNYMWLWILIAILVLLLVLGLGVYFGRRNQQKNQPPMNNYNQR</sequence>
<keyword evidence="2" id="KW-0732">Signal</keyword>
<evidence type="ECO:0000256" key="2">
    <source>
        <dbReference type="SAM" id="SignalP"/>
    </source>
</evidence>
<name>A0A0F4LP92_9LACO</name>
<comment type="caution">
    <text evidence="5">The sequence shown here is derived from an EMBL/GenBank/DDBJ whole genome shotgun (WGS) entry which is preliminary data.</text>
</comment>
<keyword evidence="1" id="KW-0472">Membrane</keyword>
<keyword evidence="1" id="KW-1133">Transmembrane helix</keyword>
<keyword evidence="6" id="KW-1185">Reference proteome</keyword>
<protein>
    <submittedName>
        <fullName evidence="5">Uncharacterized protein</fullName>
    </submittedName>
</protein>
<feature type="domain" description="WxL Interacting Protein host binding" evidence="4">
    <location>
        <begin position="163"/>
        <end position="305"/>
    </location>
</feature>
<dbReference type="InterPro" id="IPR021759">
    <property type="entry name" value="WxLIP_HBD"/>
</dbReference>
<keyword evidence="1" id="KW-0812">Transmembrane</keyword>
<dbReference type="RefSeq" id="WP_046317350.1">
    <property type="nucleotide sequence ID" value="NZ_JBHSZT010000005.1"/>
</dbReference>
<organism evidence="5 6">
    <name type="scientific">Bombilactobacillus mellifer</name>
    <dbReference type="NCBI Taxonomy" id="1218492"/>
    <lineage>
        <taxon>Bacteria</taxon>
        <taxon>Bacillati</taxon>
        <taxon>Bacillota</taxon>
        <taxon>Bacilli</taxon>
        <taxon>Lactobacillales</taxon>
        <taxon>Lactobacillaceae</taxon>
        <taxon>Bombilactobacillus</taxon>
    </lineage>
</organism>
<evidence type="ECO:0000259" key="4">
    <source>
        <dbReference type="Pfam" id="PF11797"/>
    </source>
</evidence>
<evidence type="ECO:0000256" key="1">
    <source>
        <dbReference type="SAM" id="Phobius"/>
    </source>
</evidence>
<gene>
    <name evidence="5" type="ORF">JG30_13170</name>
</gene>
<dbReference type="Pfam" id="PF11797">
    <property type="entry name" value="WxLIP_HBD"/>
    <property type="match status" value="1"/>
</dbReference>
<dbReference type="EMBL" id="JXJQ01000010">
    <property type="protein sequence ID" value="KJY60632.1"/>
    <property type="molecule type" value="Genomic_DNA"/>
</dbReference>
<feature type="chain" id="PRO_5002472442" evidence="2">
    <location>
        <begin position="28"/>
        <end position="353"/>
    </location>
</feature>
<evidence type="ECO:0000259" key="3">
    <source>
        <dbReference type="Pfam" id="PF06030"/>
    </source>
</evidence>
<feature type="signal peptide" evidence="2">
    <location>
        <begin position="1"/>
        <end position="27"/>
    </location>
</feature>
<proteinExistence type="predicted"/>
<evidence type="ECO:0000313" key="5">
    <source>
        <dbReference type="EMBL" id="KJY60632.1"/>
    </source>
</evidence>
<dbReference type="InterPro" id="IPR010317">
    <property type="entry name" value="WxLIP_PGBD"/>
</dbReference>
<dbReference type="AlphaFoldDB" id="A0A0F4LP92"/>
<evidence type="ECO:0000313" key="6">
    <source>
        <dbReference type="Proteomes" id="UP000033558"/>
    </source>
</evidence>